<evidence type="ECO:0000256" key="4">
    <source>
        <dbReference type="PROSITE-ProRule" id="PRU00339"/>
    </source>
</evidence>
<dbReference type="SMART" id="SM00028">
    <property type="entry name" value="TPR"/>
    <property type="match status" value="3"/>
</dbReference>
<dbReference type="Pfam" id="PF07719">
    <property type="entry name" value="TPR_2"/>
    <property type="match status" value="1"/>
</dbReference>
<dbReference type="Pfam" id="PF13469">
    <property type="entry name" value="Sulfotransfer_3"/>
    <property type="match status" value="1"/>
</dbReference>
<gene>
    <name evidence="5" type="ORF">DAH66_17560</name>
</gene>
<dbReference type="SUPFAM" id="SSF52540">
    <property type="entry name" value="P-loop containing nucleoside triphosphate hydrolases"/>
    <property type="match status" value="1"/>
</dbReference>
<comment type="caution">
    <text evidence="5">The sequence shown here is derived from an EMBL/GenBank/DDBJ whole genome shotgun (WGS) entry which is preliminary data.</text>
</comment>
<reference evidence="5 6" key="1">
    <citation type="submission" date="2018-07" db="EMBL/GenBank/DDBJ databases">
        <title>Genomic and Epidemiologic Investigation of an Indolent Hospital Outbreak.</title>
        <authorList>
            <person name="Johnson R.C."/>
            <person name="Deming C."/>
            <person name="Conlan S."/>
            <person name="Zellmer C.J."/>
            <person name="Michelin A.V."/>
            <person name="Lee-Lin S."/>
            <person name="Thomas P.J."/>
            <person name="Park M."/>
            <person name="Weingarten R.A."/>
            <person name="Less J."/>
            <person name="Dekker J.P."/>
            <person name="Frank K.M."/>
            <person name="Musser K.A."/>
            <person name="Mcquiston J.R."/>
            <person name="Henderson D.K."/>
            <person name="Lau A.F."/>
            <person name="Palmore T.N."/>
            <person name="Segre J.A."/>
        </authorList>
    </citation>
    <scope>NUCLEOTIDE SEQUENCE [LARGE SCALE GENOMIC DNA]</scope>
    <source>
        <strain evidence="5 6">SK-CDC1_0717</strain>
    </source>
</reference>
<dbReference type="AlphaFoldDB" id="A0A430G019"/>
<feature type="repeat" description="TPR" evidence="4">
    <location>
        <begin position="139"/>
        <end position="172"/>
    </location>
</feature>
<accession>A0A430G019</accession>
<dbReference type="Gene3D" id="3.40.50.300">
    <property type="entry name" value="P-loop containing nucleotide triphosphate hydrolases"/>
    <property type="match status" value="1"/>
</dbReference>
<evidence type="ECO:0000256" key="2">
    <source>
        <dbReference type="ARBA" id="ARBA00022737"/>
    </source>
</evidence>
<name>A0A430G019_9SPHN</name>
<dbReference type="EMBL" id="QQYZ01000020">
    <property type="protein sequence ID" value="RSY79371.1"/>
    <property type="molecule type" value="Genomic_DNA"/>
</dbReference>
<dbReference type="GO" id="GO:0008476">
    <property type="term" value="F:protein-tyrosine sulfotransferase activity"/>
    <property type="evidence" value="ECO:0007669"/>
    <property type="project" value="InterPro"/>
</dbReference>
<dbReference type="Proteomes" id="UP000287746">
    <property type="component" value="Unassembled WGS sequence"/>
</dbReference>
<dbReference type="InterPro" id="IPR019734">
    <property type="entry name" value="TPR_rpt"/>
</dbReference>
<dbReference type="PANTHER" id="PTHR12788">
    <property type="entry name" value="PROTEIN-TYROSINE SULFOTRANSFERASE 2"/>
    <property type="match status" value="1"/>
</dbReference>
<protein>
    <submittedName>
        <fullName evidence="5">Sulfotransferase family protein</fullName>
    </submittedName>
</protein>
<dbReference type="PROSITE" id="PS50005">
    <property type="entry name" value="TPR"/>
    <property type="match status" value="1"/>
</dbReference>
<keyword evidence="2" id="KW-0677">Repeat</keyword>
<organism evidence="5 6">
    <name type="scientific">Sphingomonas koreensis</name>
    <dbReference type="NCBI Taxonomy" id="93064"/>
    <lineage>
        <taxon>Bacteria</taxon>
        <taxon>Pseudomonadati</taxon>
        <taxon>Pseudomonadota</taxon>
        <taxon>Alphaproteobacteria</taxon>
        <taxon>Sphingomonadales</taxon>
        <taxon>Sphingomonadaceae</taxon>
        <taxon>Sphingomonas</taxon>
    </lineage>
</organism>
<keyword evidence="1 5" id="KW-0808">Transferase</keyword>
<evidence type="ECO:0000256" key="3">
    <source>
        <dbReference type="ARBA" id="ARBA00022803"/>
    </source>
</evidence>
<keyword evidence="3 4" id="KW-0802">TPR repeat</keyword>
<proteinExistence type="predicted"/>
<evidence type="ECO:0000313" key="5">
    <source>
        <dbReference type="EMBL" id="RSY79371.1"/>
    </source>
</evidence>
<dbReference type="InterPro" id="IPR027417">
    <property type="entry name" value="P-loop_NTPase"/>
</dbReference>
<sequence length="525" mass="56205">MTDRHSHREATAAIIDGRLDAAGDLLDALLARDPGDAYAHMLLAKLAAARRDPAGEWAMMAKAVALDPGNGDYWAMLARCHARAQDLAGALDCAAEAQARAPLGDVALAALASTFTHFGRHDEAAAVLRQAVAAGSRNPAIQFNLGNNLKFLGDFAGARDAFEAALALAPDYARARAALSALGDARGDPEDLQRITAALAATPDPRARIHLCHAAAHEYEAAGRPDDAWRVLDEGKAALRGAIRYDPAAVLNGIAAISSRASAREAPAFQSAPVQPNSPIFVVGMPRSGTTVMDRIVSNHPDVTSIGESLQFAQQLKLAAGSRSPLLLDDAVGVALSDTALLHEVGLRFGEHCREMVGAQVRALDKLHLNFMLAGHIMRARPDARILCMIRDPLDTIVSNFRQLFAFDTPLYHYSLELEAAAQMQLAFLAMVRMWTALAPGQFLTIGYESLVADPQAEARRIFAFCGLGWDPAYIRIEENRASVATASAVQVRQPIHANTVGSWRRYERHLAPAIAILKVGGALP</sequence>
<evidence type="ECO:0000313" key="6">
    <source>
        <dbReference type="Proteomes" id="UP000287746"/>
    </source>
</evidence>
<dbReference type="InterPro" id="IPR011990">
    <property type="entry name" value="TPR-like_helical_dom_sf"/>
</dbReference>
<dbReference type="SUPFAM" id="SSF48452">
    <property type="entry name" value="TPR-like"/>
    <property type="match status" value="1"/>
</dbReference>
<dbReference type="PANTHER" id="PTHR12788:SF10">
    <property type="entry name" value="PROTEIN-TYROSINE SULFOTRANSFERASE"/>
    <property type="match status" value="1"/>
</dbReference>
<dbReference type="Gene3D" id="1.25.40.10">
    <property type="entry name" value="Tetratricopeptide repeat domain"/>
    <property type="match status" value="1"/>
</dbReference>
<evidence type="ECO:0000256" key="1">
    <source>
        <dbReference type="ARBA" id="ARBA00022679"/>
    </source>
</evidence>
<dbReference type="RefSeq" id="WP_126005329.1">
    <property type="nucleotide sequence ID" value="NZ_QQYZ01000020.1"/>
</dbReference>
<dbReference type="InterPro" id="IPR026634">
    <property type="entry name" value="TPST-like"/>
</dbReference>
<dbReference type="InterPro" id="IPR013105">
    <property type="entry name" value="TPR_2"/>
</dbReference>